<sequence>MEISLLALSPPLPRRLEVGKNRKKIPCVVGPARHGSGPFAAIVGNESVVESYIKCVEWMLVHGASMAFACCACADVRADMRCTGHGSFGWPTLAWDSCLLGVLKLPCGGKVTSAIDESVVGMSKVLPKFMSSSRMREEFGSIEMRLDKVEGHLSREQAIVDRIEDHLIRGDDRFEELGSRVSELGEGLEETRGEFQAVLNETRDKLMSETEALKIAHAEEMSTVRKDNHVLQERVEQLQEEVKQLREEMVLLKRLVTRENGTSPHSTLSVPMARVEKPEPGASKEEGSAGRRHSTAGVKTEEVQGMC</sequence>
<keyword evidence="1" id="KW-0175">Coiled coil</keyword>
<feature type="compositionally biased region" description="Basic and acidic residues" evidence="2">
    <location>
        <begin position="274"/>
        <end position="289"/>
    </location>
</feature>
<evidence type="ECO:0000256" key="2">
    <source>
        <dbReference type="SAM" id="MobiDB-lite"/>
    </source>
</evidence>
<accession>A0A6A6K190</accession>
<evidence type="ECO:0000256" key="1">
    <source>
        <dbReference type="SAM" id="Coils"/>
    </source>
</evidence>
<feature type="region of interest" description="Disordered" evidence="2">
    <location>
        <begin position="274"/>
        <end position="307"/>
    </location>
</feature>
<proteinExistence type="predicted"/>
<dbReference type="EMBL" id="JAAGAX010000287">
    <property type="protein sequence ID" value="KAF2282397.1"/>
    <property type="molecule type" value="Genomic_DNA"/>
</dbReference>
<dbReference type="Proteomes" id="UP000467840">
    <property type="component" value="Unassembled WGS sequence"/>
</dbReference>
<gene>
    <name evidence="3" type="ORF">GH714_043976</name>
</gene>
<evidence type="ECO:0000313" key="4">
    <source>
        <dbReference type="Proteomes" id="UP000467840"/>
    </source>
</evidence>
<feature type="coiled-coil region" evidence="1">
    <location>
        <begin position="221"/>
        <end position="255"/>
    </location>
</feature>
<evidence type="ECO:0000313" key="3">
    <source>
        <dbReference type="EMBL" id="KAF2282397.1"/>
    </source>
</evidence>
<keyword evidence="4" id="KW-1185">Reference proteome</keyword>
<name>A0A6A6K190_HEVBR</name>
<reference evidence="3 4" key="1">
    <citation type="journal article" date="2020" name="Mol. Plant">
        <title>The Chromosome-Based Rubber Tree Genome Provides New Insights into Spurge Genome Evolution and Rubber Biosynthesis.</title>
        <authorList>
            <person name="Liu J."/>
            <person name="Shi C."/>
            <person name="Shi C.C."/>
            <person name="Li W."/>
            <person name="Zhang Q.J."/>
            <person name="Zhang Y."/>
            <person name="Li K."/>
            <person name="Lu H.F."/>
            <person name="Shi C."/>
            <person name="Zhu S.T."/>
            <person name="Xiao Z.Y."/>
            <person name="Nan H."/>
            <person name="Yue Y."/>
            <person name="Zhu X.G."/>
            <person name="Wu Y."/>
            <person name="Hong X.N."/>
            <person name="Fan G.Y."/>
            <person name="Tong Y."/>
            <person name="Zhang D."/>
            <person name="Mao C.L."/>
            <person name="Liu Y.L."/>
            <person name="Hao S.J."/>
            <person name="Liu W.Q."/>
            <person name="Lv M.Q."/>
            <person name="Zhang H.B."/>
            <person name="Liu Y."/>
            <person name="Hu-Tang G.R."/>
            <person name="Wang J.P."/>
            <person name="Wang J.H."/>
            <person name="Sun Y.H."/>
            <person name="Ni S.B."/>
            <person name="Chen W.B."/>
            <person name="Zhang X.C."/>
            <person name="Jiao Y.N."/>
            <person name="Eichler E.E."/>
            <person name="Li G.H."/>
            <person name="Liu X."/>
            <person name="Gao L.Z."/>
        </authorList>
    </citation>
    <scope>NUCLEOTIDE SEQUENCE [LARGE SCALE GENOMIC DNA]</scope>
    <source>
        <strain evidence="4">cv. GT1</strain>
        <tissue evidence="3">Leaf</tissue>
    </source>
</reference>
<protein>
    <submittedName>
        <fullName evidence="3">Uncharacterized protein</fullName>
    </submittedName>
</protein>
<comment type="caution">
    <text evidence="3">The sequence shown here is derived from an EMBL/GenBank/DDBJ whole genome shotgun (WGS) entry which is preliminary data.</text>
</comment>
<organism evidence="3 4">
    <name type="scientific">Hevea brasiliensis</name>
    <name type="common">Para rubber tree</name>
    <name type="synonym">Siphonia brasiliensis</name>
    <dbReference type="NCBI Taxonomy" id="3981"/>
    <lineage>
        <taxon>Eukaryota</taxon>
        <taxon>Viridiplantae</taxon>
        <taxon>Streptophyta</taxon>
        <taxon>Embryophyta</taxon>
        <taxon>Tracheophyta</taxon>
        <taxon>Spermatophyta</taxon>
        <taxon>Magnoliopsida</taxon>
        <taxon>eudicotyledons</taxon>
        <taxon>Gunneridae</taxon>
        <taxon>Pentapetalae</taxon>
        <taxon>rosids</taxon>
        <taxon>fabids</taxon>
        <taxon>Malpighiales</taxon>
        <taxon>Euphorbiaceae</taxon>
        <taxon>Crotonoideae</taxon>
        <taxon>Micrandreae</taxon>
        <taxon>Hevea</taxon>
    </lineage>
</organism>
<dbReference type="AlphaFoldDB" id="A0A6A6K190"/>